<proteinExistence type="predicted"/>
<comment type="caution">
    <text evidence="2">The sequence shown here is derived from an EMBL/GenBank/DDBJ whole genome shotgun (WGS) entry which is preliminary data.</text>
</comment>
<feature type="transmembrane region" description="Helical" evidence="1">
    <location>
        <begin position="26"/>
        <end position="47"/>
    </location>
</feature>
<dbReference type="GO" id="GO:0006629">
    <property type="term" value="P:lipid metabolic process"/>
    <property type="evidence" value="ECO:0007669"/>
    <property type="project" value="InterPro"/>
</dbReference>
<protein>
    <submittedName>
        <fullName evidence="2">Uncharacterized protein</fullName>
    </submittedName>
</protein>
<dbReference type="PANTHER" id="PTHR31595:SF77">
    <property type="entry name" value="ACYL-COA--STEROL O-ACYLTRANSFERASE 1-LIKE"/>
    <property type="match status" value="1"/>
</dbReference>
<name>A0AAE0ATM4_9ROSI</name>
<feature type="transmembrane region" description="Helical" evidence="1">
    <location>
        <begin position="88"/>
        <end position="111"/>
    </location>
</feature>
<evidence type="ECO:0000313" key="3">
    <source>
        <dbReference type="Proteomes" id="UP001281410"/>
    </source>
</evidence>
<dbReference type="AlphaFoldDB" id="A0AAE0ATM4"/>
<keyword evidence="1" id="KW-1133">Transmembrane helix</keyword>
<keyword evidence="1" id="KW-0812">Transmembrane</keyword>
<organism evidence="2 3">
    <name type="scientific">Dipteronia sinensis</name>
    <dbReference type="NCBI Taxonomy" id="43782"/>
    <lineage>
        <taxon>Eukaryota</taxon>
        <taxon>Viridiplantae</taxon>
        <taxon>Streptophyta</taxon>
        <taxon>Embryophyta</taxon>
        <taxon>Tracheophyta</taxon>
        <taxon>Spermatophyta</taxon>
        <taxon>Magnoliopsida</taxon>
        <taxon>eudicotyledons</taxon>
        <taxon>Gunneridae</taxon>
        <taxon>Pentapetalae</taxon>
        <taxon>rosids</taxon>
        <taxon>malvids</taxon>
        <taxon>Sapindales</taxon>
        <taxon>Sapindaceae</taxon>
        <taxon>Hippocastanoideae</taxon>
        <taxon>Acereae</taxon>
        <taxon>Dipteronia</taxon>
    </lineage>
</organism>
<dbReference type="PANTHER" id="PTHR31595">
    <property type="entry name" value="LONG-CHAIN-ALCOHOL O-FATTY-ACYLTRANSFERASE 3-RELATED"/>
    <property type="match status" value="1"/>
</dbReference>
<evidence type="ECO:0000313" key="2">
    <source>
        <dbReference type="EMBL" id="KAK3223878.1"/>
    </source>
</evidence>
<reference evidence="2" key="1">
    <citation type="journal article" date="2023" name="Plant J.">
        <title>Genome sequences and population genomics provide insights into the demographic history, inbreeding, and mutation load of two 'living fossil' tree species of Dipteronia.</title>
        <authorList>
            <person name="Feng Y."/>
            <person name="Comes H.P."/>
            <person name="Chen J."/>
            <person name="Zhu S."/>
            <person name="Lu R."/>
            <person name="Zhang X."/>
            <person name="Li P."/>
            <person name="Qiu J."/>
            <person name="Olsen K.M."/>
            <person name="Qiu Y."/>
        </authorList>
    </citation>
    <scope>NUCLEOTIDE SEQUENCE</scope>
    <source>
        <strain evidence="2">NBL</strain>
    </source>
</reference>
<keyword evidence="3" id="KW-1185">Reference proteome</keyword>
<dbReference type="EMBL" id="JANJYJ010000003">
    <property type="protein sequence ID" value="KAK3223878.1"/>
    <property type="molecule type" value="Genomic_DNA"/>
</dbReference>
<dbReference type="GO" id="GO:0008374">
    <property type="term" value="F:O-acyltransferase activity"/>
    <property type="evidence" value="ECO:0007669"/>
    <property type="project" value="InterPro"/>
</dbReference>
<dbReference type="InterPro" id="IPR044851">
    <property type="entry name" value="Wax_synthase"/>
</dbReference>
<dbReference type="Proteomes" id="UP001281410">
    <property type="component" value="Unassembled WGS sequence"/>
</dbReference>
<sequence length="137" mass="15786">MATDILCLTVHQPAKKMFTRVLGSRWATPSAIVATFFVSGLVPKLMFYHLVHQKPTGEMTCFFLLRGMWVAVDIELKKTVKKWHFPWLIPVLFYILTLGFTLVTLSWLFFAPLKRCKAYVRALDEYGAVAAFFHVEL</sequence>
<keyword evidence="1" id="KW-0472">Membrane</keyword>
<evidence type="ECO:0000256" key="1">
    <source>
        <dbReference type="SAM" id="Phobius"/>
    </source>
</evidence>
<gene>
    <name evidence="2" type="ORF">Dsin_010903</name>
</gene>
<accession>A0AAE0ATM4</accession>